<dbReference type="EMBL" id="JAAVNE010000029">
    <property type="protein sequence ID" value="NKC32598.1"/>
    <property type="molecule type" value="Genomic_DNA"/>
</dbReference>
<evidence type="ECO:0000256" key="8">
    <source>
        <dbReference type="ARBA" id="ARBA00022532"/>
    </source>
</evidence>
<evidence type="ECO:0000256" key="7">
    <source>
        <dbReference type="ARBA" id="ARBA00022448"/>
    </source>
</evidence>
<sequence>MAHPAADTDRPTTLRTPLGRVRGSGSAKSGTHHWWMQRVTSMALLPLTLWFIVVLATSAGMTQVEAALWIGQPFNAVLLLALIGLTFHHTASGLQVVIEDYAKPEWVKIAAVLAVKAVCALLALAAALAVLRLAV</sequence>
<keyword evidence="13 17" id="KW-1133">Transmembrane helix</keyword>
<evidence type="ECO:0000256" key="14">
    <source>
        <dbReference type="ARBA" id="ARBA00023004"/>
    </source>
</evidence>
<keyword evidence="8" id="KW-0816">Tricarboxylic acid cycle</keyword>
<evidence type="ECO:0000256" key="12">
    <source>
        <dbReference type="ARBA" id="ARBA00022982"/>
    </source>
</evidence>
<evidence type="ECO:0000256" key="4">
    <source>
        <dbReference type="ARBA" id="ARBA00005163"/>
    </source>
</evidence>
<comment type="subcellular location">
    <subcellularLocation>
        <location evidence="3">Membrane</location>
        <topology evidence="3">Multi-pass membrane protein</topology>
    </subcellularLocation>
</comment>
<protein>
    <recommendedName>
        <fullName evidence="6">Succinate dehydrogenase hydrophobic membrane anchor subunit</fullName>
    </recommendedName>
</protein>
<comment type="cofactor">
    <cofactor evidence="1">
        <name>heme</name>
        <dbReference type="ChEBI" id="CHEBI:30413"/>
    </cofactor>
</comment>
<dbReference type="InterPro" id="IPR034804">
    <property type="entry name" value="SQR/QFR_C/D"/>
</dbReference>
<evidence type="ECO:0000256" key="6">
    <source>
        <dbReference type="ARBA" id="ARBA00019425"/>
    </source>
</evidence>
<keyword evidence="19" id="KW-1185">Reference proteome</keyword>
<dbReference type="Gene3D" id="1.20.1300.10">
    <property type="entry name" value="Fumarate reductase/succinate dehydrogenase, transmembrane subunit"/>
    <property type="match status" value="1"/>
</dbReference>
<dbReference type="InterPro" id="IPR014312">
    <property type="entry name" value="Succ_DH_anchor"/>
</dbReference>
<evidence type="ECO:0000256" key="9">
    <source>
        <dbReference type="ARBA" id="ARBA00022617"/>
    </source>
</evidence>
<keyword evidence="15 17" id="KW-0472">Membrane</keyword>
<dbReference type="SUPFAM" id="SSF81343">
    <property type="entry name" value="Fumarate reductase respiratory complex transmembrane subunits"/>
    <property type="match status" value="1"/>
</dbReference>
<reference evidence="18 19" key="1">
    <citation type="submission" date="2020-03" db="EMBL/GenBank/DDBJ databases">
        <title>Roseomonas selenitidurans sp. nov. isolated from urban soil.</title>
        <authorList>
            <person name="Liu H."/>
        </authorList>
    </citation>
    <scope>NUCLEOTIDE SEQUENCE [LARGE SCALE GENOMIC DNA]</scope>
    <source>
        <strain evidence="18 19">BU-1</strain>
    </source>
</reference>
<evidence type="ECO:0000313" key="19">
    <source>
        <dbReference type="Proteomes" id="UP000787635"/>
    </source>
</evidence>
<evidence type="ECO:0000256" key="1">
    <source>
        <dbReference type="ARBA" id="ARBA00001971"/>
    </source>
</evidence>
<evidence type="ECO:0000256" key="11">
    <source>
        <dbReference type="ARBA" id="ARBA00022723"/>
    </source>
</evidence>
<evidence type="ECO:0000256" key="3">
    <source>
        <dbReference type="ARBA" id="ARBA00004141"/>
    </source>
</evidence>
<evidence type="ECO:0000256" key="2">
    <source>
        <dbReference type="ARBA" id="ARBA00004050"/>
    </source>
</evidence>
<keyword evidence="7" id="KW-0813">Transport</keyword>
<keyword evidence="9" id="KW-0349">Heme</keyword>
<keyword evidence="11" id="KW-0479">Metal-binding</keyword>
<dbReference type="RefSeq" id="WP_168032879.1">
    <property type="nucleotide sequence ID" value="NZ_JAAVNE010000029.1"/>
</dbReference>
<keyword evidence="14" id="KW-0408">Iron</keyword>
<dbReference type="Proteomes" id="UP000787635">
    <property type="component" value="Unassembled WGS sequence"/>
</dbReference>
<comment type="pathway">
    <text evidence="4">Carbohydrate metabolism; tricarboxylic acid cycle.</text>
</comment>
<feature type="transmembrane region" description="Helical" evidence="17">
    <location>
        <begin position="109"/>
        <end position="131"/>
    </location>
</feature>
<evidence type="ECO:0000256" key="17">
    <source>
        <dbReference type="SAM" id="Phobius"/>
    </source>
</evidence>
<accession>A0ABX1E6L2</accession>
<keyword evidence="10 17" id="KW-0812">Transmembrane</keyword>
<evidence type="ECO:0000256" key="16">
    <source>
        <dbReference type="SAM" id="MobiDB-lite"/>
    </source>
</evidence>
<feature type="region of interest" description="Disordered" evidence="16">
    <location>
        <begin position="1"/>
        <end position="29"/>
    </location>
</feature>
<dbReference type="Pfam" id="PF01127">
    <property type="entry name" value="Sdh_cyt"/>
    <property type="match status" value="1"/>
</dbReference>
<evidence type="ECO:0000313" key="18">
    <source>
        <dbReference type="EMBL" id="NKC32598.1"/>
    </source>
</evidence>
<dbReference type="CDD" id="cd03495">
    <property type="entry name" value="SQR_TypeC_SdhD_like"/>
    <property type="match status" value="1"/>
</dbReference>
<keyword evidence="12" id="KW-0249">Electron transport</keyword>
<feature type="transmembrane region" description="Helical" evidence="17">
    <location>
        <begin position="39"/>
        <end position="59"/>
    </location>
</feature>
<dbReference type="NCBIfam" id="TIGR02968">
    <property type="entry name" value="succ_dehyd_anc"/>
    <property type="match status" value="1"/>
</dbReference>
<evidence type="ECO:0000256" key="15">
    <source>
        <dbReference type="ARBA" id="ARBA00023136"/>
    </source>
</evidence>
<comment type="function">
    <text evidence="2">Membrane-anchoring subunit of succinate dehydrogenase (SDH).</text>
</comment>
<name>A0ABX1E6L2_9PROT</name>
<gene>
    <name evidence="18" type="primary">sdhD</name>
    <name evidence="18" type="ORF">HEQ75_17160</name>
</gene>
<organism evidence="18 19">
    <name type="scientific">Falsiroseomonas selenitidurans</name>
    <dbReference type="NCBI Taxonomy" id="2716335"/>
    <lineage>
        <taxon>Bacteria</taxon>
        <taxon>Pseudomonadati</taxon>
        <taxon>Pseudomonadota</taxon>
        <taxon>Alphaproteobacteria</taxon>
        <taxon>Acetobacterales</taxon>
        <taxon>Roseomonadaceae</taxon>
        <taxon>Falsiroseomonas</taxon>
    </lineage>
</organism>
<evidence type="ECO:0000256" key="13">
    <source>
        <dbReference type="ARBA" id="ARBA00022989"/>
    </source>
</evidence>
<comment type="caution">
    <text evidence="18">The sequence shown here is derived from an EMBL/GenBank/DDBJ whole genome shotgun (WGS) entry which is preliminary data.</text>
</comment>
<dbReference type="InterPro" id="IPR000701">
    <property type="entry name" value="SuccDH_FuR_B_TM-su"/>
</dbReference>
<feature type="transmembrane region" description="Helical" evidence="17">
    <location>
        <begin position="66"/>
        <end position="89"/>
    </location>
</feature>
<evidence type="ECO:0000256" key="5">
    <source>
        <dbReference type="ARBA" id="ARBA00011558"/>
    </source>
</evidence>
<feature type="compositionally biased region" description="Basic and acidic residues" evidence="16">
    <location>
        <begin position="1"/>
        <end position="12"/>
    </location>
</feature>
<proteinExistence type="predicted"/>
<evidence type="ECO:0000256" key="10">
    <source>
        <dbReference type="ARBA" id="ARBA00022692"/>
    </source>
</evidence>
<comment type="subunit">
    <text evidence="5">Part of an enzyme complex containing four subunits: a flavoprotein, an iron-sulfur protein, plus two membrane-anchoring proteins, SdhC and SdhD.</text>
</comment>